<evidence type="ECO:0000256" key="1">
    <source>
        <dbReference type="SAM" id="MobiDB-lite"/>
    </source>
</evidence>
<reference evidence="3" key="1">
    <citation type="journal article" date="2019" name="Int. J. Syst. Evol. Microbiol.">
        <title>The Global Catalogue of Microorganisms (GCM) 10K type strain sequencing project: providing services to taxonomists for standard genome sequencing and annotation.</title>
        <authorList>
            <consortium name="The Broad Institute Genomics Platform"/>
            <consortium name="The Broad Institute Genome Sequencing Center for Infectious Disease"/>
            <person name="Wu L."/>
            <person name="Ma J."/>
        </authorList>
    </citation>
    <scope>NUCLEOTIDE SEQUENCE [LARGE SCALE GENOMIC DNA]</scope>
    <source>
        <strain evidence="3">JCM 16902</strain>
    </source>
</reference>
<feature type="compositionally biased region" description="Basic and acidic residues" evidence="1">
    <location>
        <begin position="27"/>
        <end position="40"/>
    </location>
</feature>
<dbReference type="Proteomes" id="UP001501074">
    <property type="component" value="Unassembled WGS sequence"/>
</dbReference>
<gene>
    <name evidence="2" type="ORF">GCM10022223_21680</name>
</gene>
<evidence type="ECO:0000313" key="3">
    <source>
        <dbReference type="Proteomes" id="UP001501074"/>
    </source>
</evidence>
<organism evidence="2 3">
    <name type="scientific">Kineosporia mesophila</name>
    <dbReference type="NCBI Taxonomy" id="566012"/>
    <lineage>
        <taxon>Bacteria</taxon>
        <taxon>Bacillati</taxon>
        <taxon>Actinomycetota</taxon>
        <taxon>Actinomycetes</taxon>
        <taxon>Kineosporiales</taxon>
        <taxon>Kineosporiaceae</taxon>
        <taxon>Kineosporia</taxon>
    </lineage>
</organism>
<feature type="compositionally biased region" description="Low complexity" evidence="1">
    <location>
        <begin position="48"/>
        <end position="58"/>
    </location>
</feature>
<name>A0ABP6ZGK9_9ACTN</name>
<sequence length="111" mass="11835">MALSVRRECSEPGLDNWCGVRARGRHPILDGDGRKPERGSSSRTGPGRAATAATATDDAVADRLRARISGAPTIHVPSTPPRATDLRRRAGRPEVIVPLRTDFGVGRASSR</sequence>
<dbReference type="EMBL" id="BAAAZO010000003">
    <property type="protein sequence ID" value="GAA3605585.1"/>
    <property type="molecule type" value="Genomic_DNA"/>
</dbReference>
<keyword evidence="3" id="KW-1185">Reference proteome</keyword>
<evidence type="ECO:0000313" key="2">
    <source>
        <dbReference type="EMBL" id="GAA3605585.1"/>
    </source>
</evidence>
<comment type="caution">
    <text evidence="2">The sequence shown here is derived from an EMBL/GenBank/DDBJ whole genome shotgun (WGS) entry which is preliminary data.</text>
</comment>
<accession>A0ABP6ZGK9</accession>
<feature type="region of interest" description="Disordered" evidence="1">
    <location>
        <begin position="23"/>
        <end position="93"/>
    </location>
</feature>
<proteinExistence type="predicted"/>
<protein>
    <submittedName>
        <fullName evidence="2">Uncharacterized protein</fullName>
    </submittedName>
</protein>